<comment type="caution">
    <text evidence="2">The sequence shown here is derived from an EMBL/GenBank/DDBJ whole genome shotgun (WGS) entry which is preliminary data.</text>
</comment>
<dbReference type="PROSITE" id="PS50206">
    <property type="entry name" value="RHODANESE_3"/>
    <property type="match status" value="1"/>
</dbReference>
<dbReference type="EMBL" id="JBHRWK010000009">
    <property type="protein sequence ID" value="MFC3448868.1"/>
    <property type="molecule type" value="Genomic_DNA"/>
</dbReference>
<dbReference type="InterPro" id="IPR036873">
    <property type="entry name" value="Rhodanese-like_dom_sf"/>
</dbReference>
<evidence type="ECO:0000259" key="1">
    <source>
        <dbReference type="PROSITE" id="PS50206"/>
    </source>
</evidence>
<dbReference type="Gene3D" id="3.40.250.10">
    <property type="entry name" value="Rhodanese-like domain"/>
    <property type="match status" value="1"/>
</dbReference>
<keyword evidence="3" id="KW-1185">Reference proteome</keyword>
<dbReference type="Pfam" id="PF00581">
    <property type="entry name" value="Rhodanese"/>
    <property type="match status" value="1"/>
</dbReference>
<dbReference type="InterPro" id="IPR001763">
    <property type="entry name" value="Rhodanese-like_dom"/>
</dbReference>
<dbReference type="RefSeq" id="WP_378237548.1">
    <property type="nucleotide sequence ID" value="NZ_JBHRWK010000009.1"/>
</dbReference>
<dbReference type="SMART" id="SM00450">
    <property type="entry name" value="RHOD"/>
    <property type="match status" value="1"/>
</dbReference>
<reference evidence="3" key="1">
    <citation type="journal article" date="2019" name="Int. J. Syst. Evol. Microbiol.">
        <title>The Global Catalogue of Microorganisms (GCM) 10K type strain sequencing project: providing services to taxonomists for standard genome sequencing and annotation.</title>
        <authorList>
            <consortium name="The Broad Institute Genomics Platform"/>
            <consortium name="The Broad Institute Genome Sequencing Center for Infectious Disease"/>
            <person name="Wu L."/>
            <person name="Ma J."/>
        </authorList>
    </citation>
    <scope>NUCLEOTIDE SEQUENCE [LARGE SCALE GENOMIC DNA]</scope>
    <source>
        <strain evidence="3">CGMCC 4.7676</strain>
    </source>
</reference>
<dbReference type="PANTHER" id="PTHR43031">
    <property type="entry name" value="FAD-DEPENDENT OXIDOREDUCTASE"/>
    <property type="match status" value="1"/>
</dbReference>
<feature type="domain" description="Rhodanese" evidence="1">
    <location>
        <begin position="43"/>
        <end position="133"/>
    </location>
</feature>
<accession>A0ABV7NPZ0</accession>
<dbReference type="InterPro" id="IPR050229">
    <property type="entry name" value="GlpE_sulfurtransferase"/>
</dbReference>
<organism evidence="2 3">
    <name type="scientific">Amycolatopsis speibonae</name>
    <dbReference type="NCBI Taxonomy" id="1450224"/>
    <lineage>
        <taxon>Bacteria</taxon>
        <taxon>Bacillati</taxon>
        <taxon>Actinomycetota</taxon>
        <taxon>Actinomycetes</taxon>
        <taxon>Pseudonocardiales</taxon>
        <taxon>Pseudonocardiaceae</taxon>
        <taxon>Amycolatopsis</taxon>
    </lineage>
</organism>
<dbReference type="SUPFAM" id="SSF52821">
    <property type="entry name" value="Rhodanese/Cell cycle control phosphatase"/>
    <property type="match status" value="1"/>
</dbReference>
<proteinExistence type="predicted"/>
<dbReference type="Proteomes" id="UP001595645">
    <property type="component" value="Unassembled WGS sequence"/>
</dbReference>
<evidence type="ECO:0000313" key="2">
    <source>
        <dbReference type="EMBL" id="MFC3448868.1"/>
    </source>
</evidence>
<evidence type="ECO:0000313" key="3">
    <source>
        <dbReference type="Proteomes" id="UP001595645"/>
    </source>
</evidence>
<dbReference type="PANTHER" id="PTHR43031:SF1">
    <property type="entry name" value="PYRIDINE NUCLEOTIDE-DISULPHIDE OXIDOREDUCTASE"/>
    <property type="match status" value="1"/>
</dbReference>
<gene>
    <name evidence="2" type="ORF">ACFOSH_05430</name>
</gene>
<name>A0ABV7NPZ0_9PSEU</name>
<protein>
    <submittedName>
        <fullName evidence="2">Rhodanese-like domain-containing protein</fullName>
    </submittedName>
</protein>
<sequence length="150" mass="15970">MTTASRVLTFPALDSTTAAALLRAELALDVDPDDLVRDLTCGTQQGYVIVETRAPEAFASARIPGAINLPYRDMTPESVSGLDRDLVYVCYCESIHCNAATKGALKLAELGFQVKRLSGGITAWQAAGYPVDRDFLAPTLTSAATPRCAC</sequence>